<dbReference type="Proteomes" id="UP000251993">
    <property type="component" value="Chromosome"/>
</dbReference>
<dbReference type="SUPFAM" id="SSF48371">
    <property type="entry name" value="ARM repeat"/>
    <property type="match status" value="1"/>
</dbReference>
<dbReference type="RefSeq" id="WP_114069731.1">
    <property type="nucleotide sequence ID" value="NZ_CP030850.1"/>
</dbReference>
<gene>
    <name evidence="1" type="ORF">DR864_26125</name>
</gene>
<proteinExistence type="predicted"/>
<dbReference type="InterPro" id="IPR016024">
    <property type="entry name" value="ARM-type_fold"/>
</dbReference>
<dbReference type="KEGG" id="run:DR864_26125"/>
<dbReference type="OrthoDB" id="9797162at2"/>
<evidence type="ECO:0000313" key="1">
    <source>
        <dbReference type="EMBL" id="AXE20968.1"/>
    </source>
</evidence>
<dbReference type="Pfam" id="PF08713">
    <property type="entry name" value="DNA_alkylation"/>
    <property type="match status" value="1"/>
</dbReference>
<dbReference type="AlphaFoldDB" id="A0A344TQP7"/>
<dbReference type="InterPro" id="IPR014825">
    <property type="entry name" value="DNA_alkylation"/>
</dbReference>
<reference evidence="1 2" key="1">
    <citation type="submission" date="2018-07" db="EMBL/GenBank/DDBJ databases">
        <title>Genome sequencing of Runella.</title>
        <authorList>
            <person name="Baek M.-G."/>
            <person name="Yi H."/>
        </authorList>
    </citation>
    <scope>NUCLEOTIDE SEQUENCE [LARGE SCALE GENOMIC DNA]</scope>
    <source>
        <strain evidence="1 2">HYN0085</strain>
    </source>
</reference>
<name>A0A344TQP7_9BACT</name>
<protein>
    <submittedName>
        <fullName evidence="1">DNA alkylation repair protein</fullName>
    </submittedName>
</protein>
<sequence length="366" mass="42735">MSALKDIYSPDFYNTFAETLAKTIPDFDKQRFLELIFDAEFAQKELKDRMRHTTRVLHHFLPTEFREAAVLIEKIITQIRQNKEKEDSLAYIFFPDYIETYGLEDYENSVKAIEFVTQFVSCEFAVRPFLLRYGDKMMNQMHQWALHKSHKVRRLASEGSRPRLPWAMAIPALKKDPTPCILLLEHLKNDPSEWVRRSVANHLNDISKDHPDLVLKVANAWKGKTKETDAIIKHACRTLLKQGHRDVLALYNLVSEQVHVENFSILAPKIAIGDSLEFTFSIINQNESHHTVRLEYAIYYQKQNGQLSKKVFKISEREYAPAERATIRRKQKFVPITTRKFYPGIHQVSIIINGEEKEITVFELTA</sequence>
<evidence type="ECO:0000313" key="2">
    <source>
        <dbReference type="Proteomes" id="UP000251993"/>
    </source>
</evidence>
<accession>A0A344TQP7</accession>
<keyword evidence="2" id="KW-1185">Reference proteome</keyword>
<organism evidence="1 2">
    <name type="scientific">Runella rosea</name>
    <dbReference type="NCBI Taxonomy" id="2259595"/>
    <lineage>
        <taxon>Bacteria</taxon>
        <taxon>Pseudomonadati</taxon>
        <taxon>Bacteroidota</taxon>
        <taxon>Cytophagia</taxon>
        <taxon>Cytophagales</taxon>
        <taxon>Spirosomataceae</taxon>
        <taxon>Runella</taxon>
    </lineage>
</organism>
<dbReference type="Gene3D" id="1.25.40.290">
    <property type="entry name" value="ARM repeat domains"/>
    <property type="match status" value="1"/>
</dbReference>
<dbReference type="EMBL" id="CP030850">
    <property type="protein sequence ID" value="AXE20968.1"/>
    <property type="molecule type" value="Genomic_DNA"/>
</dbReference>